<evidence type="ECO:0000313" key="1">
    <source>
        <dbReference type="EMBL" id="NSX55208.1"/>
    </source>
</evidence>
<dbReference type="SUPFAM" id="SSF52540">
    <property type="entry name" value="P-loop containing nucleoside triphosphate hydrolases"/>
    <property type="match status" value="1"/>
</dbReference>
<protein>
    <submittedName>
        <fullName evidence="1">Gamma-glutamyl kinase</fullName>
    </submittedName>
</protein>
<keyword evidence="2" id="KW-1185">Reference proteome</keyword>
<name>A0ABX2IYA8_9RHOB</name>
<dbReference type="EMBL" id="JABUFE010000005">
    <property type="protein sequence ID" value="NSX55208.1"/>
    <property type="molecule type" value="Genomic_DNA"/>
</dbReference>
<organism evidence="1 2">
    <name type="scientific">Parasulfitobacter algicola</name>
    <dbReference type="NCBI Taxonomy" id="2614809"/>
    <lineage>
        <taxon>Bacteria</taxon>
        <taxon>Pseudomonadati</taxon>
        <taxon>Pseudomonadota</taxon>
        <taxon>Alphaproteobacteria</taxon>
        <taxon>Rhodobacterales</taxon>
        <taxon>Roseobacteraceae</taxon>
        <taxon>Parasulfitobacter</taxon>
    </lineage>
</organism>
<reference evidence="1 2" key="1">
    <citation type="submission" date="2020-06" db="EMBL/GenBank/DDBJ databases">
        <title>Sulfitobacter algicola sp. nov., isolated from green algae.</title>
        <authorList>
            <person name="Wang C."/>
        </authorList>
    </citation>
    <scope>NUCLEOTIDE SEQUENCE [LARGE SCALE GENOMIC DNA]</scope>
    <source>
        <strain evidence="1 2">1151</strain>
    </source>
</reference>
<comment type="caution">
    <text evidence="1">The sequence shown here is derived from an EMBL/GenBank/DDBJ whole genome shotgun (WGS) entry which is preliminary data.</text>
</comment>
<sequence length="198" mass="22618">MLVFWKEKLAILSQAKTGSTALQHAIGSKADIVITDPAQLKHATIQRYNRFFRPMFRVAGANDIETVALVREPFDWLGSWYRYRSRPLLDGTPNSTAKMSFDDFALAYIQPKRPDFADVGSQARFLRGAKGDLRTDHVFRYEDMAQFIAFLEDRIGEKINLPRVNASPKMKLTLTADTKKALKTALSVEYEIWKTAKR</sequence>
<keyword evidence="1" id="KW-0808">Transferase</keyword>
<accession>A0ABX2IYA8</accession>
<dbReference type="Proteomes" id="UP000777935">
    <property type="component" value="Unassembled WGS sequence"/>
</dbReference>
<gene>
    <name evidence="1" type="ORF">HRQ87_10375</name>
</gene>
<dbReference type="GO" id="GO:0016301">
    <property type="term" value="F:kinase activity"/>
    <property type="evidence" value="ECO:0007669"/>
    <property type="project" value="UniProtKB-KW"/>
</dbReference>
<proteinExistence type="predicted"/>
<dbReference type="Gene3D" id="3.40.50.300">
    <property type="entry name" value="P-loop containing nucleotide triphosphate hydrolases"/>
    <property type="match status" value="1"/>
</dbReference>
<keyword evidence="1" id="KW-0418">Kinase</keyword>
<dbReference type="InterPro" id="IPR027417">
    <property type="entry name" value="P-loop_NTPase"/>
</dbReference>
<dbReference type="RefSeq" id="WP_174138036.1">
    <property type="nucleotide sequence ID" value="NZ_JABUFE010000005.1"/>
</dbReference>
<evidence type="ECO:0000313" key="2">
    <source>
        <dbReference type="Proteomes" id="UP000777935"/>
    </source>
</evidence>